<dbReference type="PANTHER" id="PTHR43308">
    <property type="entry name" value="OUTER MEMBRANE PROTEIN ALPHA-RELATED"/>
    <property type="match status" value="1"/>
</dbReference>
<feature type="domain" description="SLH" evidence="1">
    <location>
        <begin position="634"/>
        <end position="695"/>
    </location>
</feature>
<dbReference type="AlphaFoldDB" id="A0A7G5C4E7"/>
<dbReference type="Proteomes" id="UP000515679">
    <property type="component" value="Chromosome"/>
</dbReference>
<dbReference type="PANTHER" id="PTHR43308:SF5">
    <property type="entry name" value="S-LAYER PROTEIN _ PEPTIDOGLYCAN ENDO-BETA-N-ACETYLGLUCOSAMINIDASE"/>
    <property type="match status" value="1"/>
</dbReference>
<sequence>MAFEATLISAGDAAALGQKIGEANQALADHPAGTGVGQTLIGDFNALQASIAAAQQIFNQAANYTDTQLAEAIADLNAALASFEAAIIPAGNPAALAALLSDARQALADHPEGAGVGEASGSARSALQSAIDDAQAIVDAAANQTGDRLSDAVVALTKAMARFEAAWVGLVLTAPANGLYGAGDTLRFTVFYGYEVTVTGMPVLPLRVGADSVTQTVYAPYTGALGTAITELTFEYKVPAGLADTDGLEAANALELPAGAGIDRVSGGAAPLAYVAPATGGIRIVAIPPEITLSTSPNGSSRQVVSVTANVYGEASGNMLTALRWLPGNVSTAEFAGGTSGTDLMAASQFTVTVNGDYTVYAQDGAGNETAKSVIVNGISSGNPGPSAPIVPDRPPTSRTTVTVQPAGGIIVRVDSSDIERTSRPDGTAIERIQLSERIREQVLEALKSMKNTTIEIIVDDREAAVQTKFPAAWIAEIAKAYPNSVVETKLNDSSYRLPVSLLDLAALAKRLGTDVSAMTVSIVQERSGQDIRREIERIGVSQGFAVQSDVIDFKVTLEANGQTLEVREFGGMYVARSIQLAGGTADRNLVAVYYDRANSQVSFVPTRLLAGPNGTTEAALNVPHNSFFTVVDVKARQFADLQGHWAKTDAELLASKLLVNGVTADRFAPASTLTRAEFSAMLVRGLGLTAKEGEDGVRFADVSASAWYAPMVKAAVEGGLVSGVSSDRFAPNDPITREQMAVMIDGALTLAGYTGQATEPTSGYADREAIASWAQASVARASEAGILQGTADGRFVPKAYATRAEAAVMLKRFLYAIHFID</sequence>
<dbReference type="InterPro" id="IPR051465">
    <property type="entry name" value="Cell_Envelope_Struct_Comp"/>
</dbReference>
<accession>A0A7G5C4E7</accession>
<proteinExistence type="predicted"/>
<evidence type="ECO:0000313" key="2">
    <source>
        <dbReference type="EMBL" id="QMV44081.1"/>
    </source>
</evidence>
<organism evidence="2 3">
    <name type="scientific">Cohnella cholangitidis</name>
    <dbReference type="NCBI Taxonomy" id="2598458"/>
    <lineage>
        <taxon>Bacteria</taxon>
        <taxon>Bacillati</taxon>
        <taxon>Bacillota</taxon>
        <taxon>Bacilli</taxon>
        <taxon>Bacillales</taxon>
        <taxon>Paenibacillaceae</taxon>
        <taxon>Cohnella</taxon>
    </lineage>
</organism>
<feature type="domain" description="SLH" evidence="1">
    <location>
        <begin position="762"/>
        <end position="822"/>
    </location>
</feature>
<dbReference type="Gene3D" id="1.20.1270.90">
    <property type="entry name" value="AF1782-like"/>
    <property type="match status" value="2"/>
</dbReference>
<dbReference type="Pfam" id="PF00395">
    <property type="entry name" value="SLH"/>
    <property type="match status" value="3"/>
</dbReference>
<dbReference type="RefSeq" id="WP_182300314.1">
    <property type="nucleotide sequence ID" value="NZ_CP041969.1"/>
</dbReference>
<gene>
    <name evidence="2" type="ORF">FPL14_25110</name>
</gene>
<feature type="domain" description="SLH" evidence="1">
    <location>
        <begin position="696"/>
        <end position="759"/>
    </location>
</feature>
<reference evidence="2 3" key="1">
    <citation type="submission" date="2019-07" db="EMBL/GenBank/DDBJ databases">
        <authorList>
            <person name="Kim J.K."/>
            <person name="Cheong H.-M."/>
            <person name="Choi Y."/>
            <person name="Hwang K.J."/>
            <person name="Lee S."/>
            <person name="Choi C."/>
        </authorList>
    </citation>
    <scope>NUCLEOTIDE SEQUENCE [LARGE SCALE GENOMIC DNA]</scope>
    <source>
        <strain evidence="2 3">KS 22</strain>
    </source>
</reference>
<dbReference type="InterPro" id="IPR001119">
    <property type="entry name" value="SLH_dom"/>
</dbReference>
<keyword evidence="3" id="KW-1185">Reference proteome</keyword>
<evidence type="ECO:0000259" key="1">
    <source>
        <dbReference type="PROSITE" id="PS51272"/>
    </source>
</evidence>
<dbReference type="PROSITE" id="PS51272">
    <property type="entry name" value="SLH"/>
    <property type="match status" value="3"/>
</dbReference>
<protein>
    <submittedName>
        <fullName evidence="2">S-layer homology domain-containing protein</fullName>
    </submittedName>
</protein>
<evidence type="ECO:0000313" key="3">
    <source>
        <dbReference type="Proteomes" id="UP000515679"/>
    </source>
</evidence>
<name>A0A7G5C4E7_9BACL</name>
<dbReference type="KEGG" id="cchl:FPL14_25110"/>
<dbReference type="EMBL" id="CP041969">
    <property type="protein sequence ID" value="QMV44081.1"/>
    <property type="molecule type" value="Genomic_DNA"/>
</dbReference>